<sequence length="111" mass="13055">MFLQNEAKRPGLPHDHMEMGYLFDLNEDAVLDAFRFRLRQQEQVHQPRRRNAQLHSEGGERMWCVPHQNMDAAQHLALQGDGFRLRLQAKRCFRAESASGRVEVFQLRARV</sequence>
<dbReference type="AlphaFoldDB" id="A0A8J5INE6"/>
<organism evidence="1 2">
    <name type="scientific">Phytophthora aleatoria</name>
    <dbReference type="NCBI Taxonomy" id="2496075"/>
    <lineage>
        <taxon>Eukaryota</taxon>
        <taxon>Sar</taxon>
        <taxon>Stramenopiles</taxon>
        <taxon>Oomycota</taxon>
        <taxon>Peronosporomycetes</taxon>
        <taxon>Peronosporales</taxon>
        <taxon>Peronosporaceae</taxon>
        <taxon>Phytophthora</taxon>
    </lineage>
</organism>
<name>A0A8J5INE6_9STRA</name>
<gene>
    <name evidence="1" type="ORF">JG688_00008559</name>
</gene>
<accession>A0A8J5INE6</accession>
<dbReference type="EMBL" id="JAENGY010000456">
    <property type="protein sequence ID" value="KAG6962518.1"/>
    <property type="molecule type" value="Genomic_DNA"/>
</dbReference>
<evidence type="ECO:0000313" key="2">
    <source>
        <dbReference type="Proteomes" id="UP000709295"/>
    </source>
</evidence>
<dbReference type="Proteomes" id="UP000709295">
    <property type="component" value="Unassembled WGS sequence"/>
</dbReference>
<protein>
    <submittedName>
        <fullName evidence="1">Uncharacterized protein</fullName>
    </submittedName>
</protein>
<comment type="caution">
    <text evidence="1">The sequence shown here is derived from an EMBL/GenBank/DDBJ whole genome shotgun (WGS) entry which is preliminary data.</text>
</comment>
<reference evidence="1" key="1">
    <citation type="submission" date="2021-01" db="EMBL/GenBank/DDBJ databases">
        <title>Phytophthora aleatoria, a newly-described species from Pinus radiata is distinct from Phytophthora cactorum isolates based on comparative genomics.</title>
        <authorList>
            <person name="Mcdougal R."/>
            <person name="Panda P."/>
            <person name="Williams N."/>
            <person name="Studholme D.J."/>
        </authorList>
    </citation>
    <scope>NUCLEOTIDE SEQUENCE</scope>
    <source>
        <strain evidence="1">NZFS 4037</strain>
    </source>
</reference>
<proteinExistence type="predicted"/>
<evidence type="ECO:0000313" key="1">
    <source>
        <dbReference type="EMBL" id="KAG6962518.1"/>
    </source>
</evidence>
<keyword evidence="2" id="KW-1185">Reference proteome</keyword>